<sequence>MHFIVLVAFAVVSVAAASHIPEAPDQQPIGAPWTIDVGSRSTNQRHSKGTNANGNICSAQNSLYDARSFPLGASISQRKDCYGLHNPYPLHHAESRCSYIPSPASQGYLQHLDKYILSQSRRYYERNKVCRCCTVIGEFVEQVDSSQIAKLGTRQCVYMSSRKGARYSRRLPDAAKLHKSSAEKYNTSVSSMQVAIPTPDRYLPLYAYIFAQRVVGLSH</sequence>
<organism evidence="2 3">
    <name type="scientific">Cercospora zeae-maydis SCOH1-5</name>
    <dbReference type="NCBI Taxonomy" id="717836"/>
    <lineage>
        <taxon>Eukaryota</taxon>
        <taxon>Fungi</taxon>
        <taxon>Dikarya</taxon>
        <taxon>Ascomycota</taxon>
        <taxon>Pezizomycotina</taxon>
        <taxon>Dothideomycetes</taxon>
        <taxon>Dothideomycetidae</taxon>
        <taxon>Mycosphaerellales</taxon>
        <taxon>Mycosphaerellaceae</taxon>
        <taxon>Cercospora</taxon>
    </lineage>
</organism>
<dbReference type="EMBL" id="ML992684">
    <property type="protein sequence ID" value="KAF2209999.1"/>
    <property type="molecule type" value="Genomic_DNA"/>
</dbReference>
<evidence type="ECO:0000313" key="3">
    <source>
        <dbReference type="Proteomes" id="UP000799539"/>
    </source>
</evidence>
<dbReference type="AlphaFoldDB" id="A0A6A6F9D6"/>
<dbReference type="Proteomes" id="UP000799539">
    <property type="component" value="Unassembled WGS sequence"/>
</dbReference>
<feature type="signal peptide" evidence="1">
    <location>
        <begin position="1"/>
        <end position="17"/>
    </location>
</feature>
<gene>
    <name evidence="2" type="ORF">CERZMDRAFT_86624</name>
</gene>
<feature type="chain" id="PRO_5025500604" evidence="1">
    <location>
        <begin position="18"/>
        <end position="219"/>
    </location>
</feature>
<protein>
    <submittedName>
        <fullName evidence="2">Uncharacterized protein</fullName>
    </submittedName>
</protein>
<proteinExistence type="predicted"/>
<evidence type="ECO:0000256" key="1">
    <source>
        <dbReference type="SAM" id="SignalP"/>
    </source>
</evidence>
<keyword evidence="3" id="KW-1185">Reference proteome</keyword>
<keyword evidence="1" id="KW-0732">Signal</keyword>
<reference evidence="2" key="1">
    <citation type="journal article" date="2020" name="Stud. Mycol.">
        <title>101 Dothideomycetes genomes: a test case for predicting lifestyles and emergence of pathogens.</title>
        <authorList>
            <person name="Haridas S."/>
            <person name="Albert R."/>
            <person name="Binder M."/>
            <person name="Bloem J."/>
            <person name="Labutti K."/>
            <person name="Salamov A."/>
            <person name="Andreopoulos B."/>
            <person name="Baker S."/>
            <person name="Barry K."/>
            <person name="Bills G."/>
            <person name="Bluhm B."/>
            <person name="Cannon C."/>
            <person name="Castanera R."/>
            <person name="Culley D."/>
            <person name="Daum C."/>
            <person name="Ezra D."/>
            <person name="Gonzalez J."/>
            <person name="Henrissat B."/>
            <person name="Kuo A."/>
            <person name="Liang C."/>
            <person name="Lipzen A."/>
            <person name="Lutzoni F."/>
            <person name="Magnuson J."/>
            <person name="Mondo S."/>
            <person name="Nolan M."/>
            <person name="Ohm R."/>
            <person name="Pangilinan J."/>
            <person name="Park H.-J."/>
            <person name="Ramirez L."/>
            <person name="Alfaro M."/>
            <person name="Sun H."/>
            <person name="Tritt A."/>
            <person name="Yoshinaga Y."/>
            <person name="Zwiers L.-H."/>
            <person name="Turgeon B."/>
            <person name="Goodwin S."/>
            <person name="Spatafora J."/>
            <person name="Crous P."/>
            <person name="Grigoriev I."/>
        </authorList>
    </citation>
    <scope>NUCLEOTIDE SEQUENCE</scope>
    <source>
        <strain evidence="2">SCOH1-5</strain>
    </source>
</reference>
<evidence type="ECO:0000313" key="2">
    <source>
        <dbReference type="EMBL" id="KAF2209999.1"/>
    </source>
</evidence>
<name>A0A6A6F9D6_9PEZI</name>
<accession>A0A6A6F9D6</accession>